<dbReference type="RefSeq" id="WP_038531835.1">
    <property type="nucleotide sequence ID" value="NZ_HG315671.1"/>
</dbReference>
<protein>
    <submittedName>
        <fullName evidence="2">Uncharacterized protein</fullName>
    </submittedName>
</protein>
<dbReference type="STRING" id="1347342.BN863_28760"/>
<evidence type="ECO:0000313" key="3">
    <source>
        <dbReference type="Proteomes" id="UP000016160"/>
    </source>
</evidence>
<accession>T2KQ05</accession>
<dbReference type="OrthoDB" id="9950516at2"/>
<organism evidence="2 3">
    <name type="scientific">Formosa agariphila (strain DSM 15362 / KCTC 12365 / LMG 23005 / KMM 3901 / M-2Alg 35-1)</name>
    <dbReference type="NCBI Taxonomy" id="1347342"/>
    <lineage>
        <taxon>Bacteria</taxon>
        <taxon>Pseudomonadati</taxon>
        <taxon>Bacteroidota</taxon>
        <taxon>Flavobacteriia</taxon>
        <taxon>Flavobacteriales</taxon>
        <taxon>Flavobacteriaceae</taxon>
        <taxon>Formosa</taxon>
    </lineage>
</organism>
<proteinExistence type="predicted"/>
<dbReference type="Proteomes" id="UP000016160">
    <property type="component" value="Chromosome"/>
</dbReference>
<dbReference type="EMBL" id="HG315671">
    <property type="protein sequence ID" value="CDF80588.1"/>
    <property type="molecule type" value="Genomic_DNA"/>
</dbReference>
<dbReference type="AlphaFoldDB" id="T2KQ05"/>
<keyword evidence="1" id="KW-0732">Signal</keyword>
<name>T2KQ05_FORAG</name>
<feature type="chain" id="PRO_5004591164" evidence="1">
    <location>
        <begin position="19"/>
        <end position="134"/>
    </location>
</feature>
<gene>
    <name evidence="2" type="ORF">BN863_28760</name>
</gene>
<reference evidence="2 3" key="1">
    <citation type="journal article" date="2013" name="Appl. Environ. Microbiol.">
        <title>The genome of the alga-associated marine flavobacterium Formosa agariphila KMM 3901T reveals a broad potential for degradation of algal polysaccharides.</title>
        <authorList>
            <person name="Mann A.J."/>
            <person name="Hahnke R.L."/>
            <person name="Huang S."/>
            <person name="Werner J."/>
            <person name="Xing P."/>
            <person name="Barbeyron T."/>
            <person name="Huettel B."/>
            <person name="Stueber K."/>
            <person name="Reinhardt R."/>
            <person name="Harder J."/>
            <person name="Gloeckner F.O."/>
            <person name="Amann R.I."/>
            <person name="Teeling H."/>
        </authorList>
    </citation>
    <scope>NUCLEOTIDE SEQUENCE [LARGE SCALE GENOMIC DNA]</scope>
    <source>
        <strain evidence="3">DSM 15362 / KCTC 12365 / LMG 23005 / KMM 3901</strain>
    </source>
</reference>
<evidence type="ECO:0000313" key="2">
    <source>
        <dbReference type="EMBL" id="CDF80588.1"/>
    </source>
</evidence>
<feature type="signal peptide" evidence="1">
    <location>
        <begin position="1"/>
        <end position="18"/>
    </location>
</feature>
<keyword evidence="3" id="KW-1185">Reference proteome</keyword>
<sequence>MRQLLIIAVLLFTASLHSQSLTDVFKQYIQPQSSTEDLRTGLKQIEKLCTTNPEAKCNKAKASALYLLADHYFEAAYQVYQVDQTLVDPILAKANALFAQANSFMPIENFDPSQKNMLLESKQKYETGLKYAVN</sequence>
<dbReference type="PATRIC" id="fig|1347342.6.peg.2895"/>
<dbReference type="HOGENOM" id="CLU_1893114_0_0_10"/>
<evidence type="ECO:0000256" key="1">
    <source>
        <dbReference type="SAM" id="SignalP"/>
    </source>
</evidence>